<dbReference type="Proteomes" id="UP000270094">
    <property type="component" value="Unassembled WGS sequence"/>
</dbReference>
<name>A0A3P7ILW8_STRVU</name>
<reference evidence="2 3" key="1">
    <citation type="submission" date="2018-11" db="EMBL/GenBank/DDBJ databases">
        <authorList>
            <consortium name="Pathogen Informatics"/>
        </authorList>
    </citation>
    <scope>NUCLEOTIDE SEQUENCE [LARGE SCALE GENOMIC DNA]</scope>
</reference>
<feature type="non-terminal residue" evidence="2">
    <location>
        <position position="61"/>
    </location>
</feature>
<feature type="region of interest" description="Disordered" evidence="1">
    <location>
        <begin position="1"/>
        <end position="25"/>
    </location>
</feature>
<evidence type="ECO:0000313" key="2">
    <source>
        <dbReference type="EMBL" id="VDM73930.1"/>
    </source>
</evidence>
<dbReference type="EMBL" id="UYYB01033150">
    <property type="protein sequence ID" value="VDM73930.1"/>
    <property type="molecule type" value="Genomic_DNA"/>
</dbReference>
<evidence type="ECO:0000313" key="3">
    <source>
        <dbReference type="Proteomes" id="UP000270094"/>
    </source>
</evidence>
<dbReference type="SUPFAM" id="SSF50370">
    <property type="entry name" value="Ricin B-like lectins"/>
    <property type="match status" value="1"/>
</dbReference>
<protein>
    <submittedName>
        <fullName evidence="2">Uncharacterized protein</fullName>
    </submittedName>
</protein>
<proteinExistence type="predicted"/>
<accession>A0A3P7ILW8</accession>
<gene>
    <name evidence="2" type="ORF">SVUK_LOCUS8928</name>
</gene>
<sequence length="61" mass="6448">MSLHPNRAMHGSVNSATQSADPVDVRNLGGNSDRCMDCAVGRHEKEKPVGLYGCHGQGGNQ</sequence>
<keyword evidence="3" id="KW-1185">Reference proteome</keyword>
<dbReference type="PROSITE" id="PS50231">
    <property type="entry name" value="RICIN_B_LECTIN"/>
    <property type="match status" value="1"/>
</dbReference>
<dbReference type="InterPro" id="IPR035992">
    <property type="entry name" value="Ricin_B-like_lectins"/>
</dbReference>
<dbReference type="OrthoDB" id="6119243at2759"/>
<dbReference type="AlphaFoldDB" id="A0A3P7ILW8"/>
<dbReference type="Gene3D" id="2.80.10.50">
    <property type="match status" value="1"/>
</dbReference>
<evidence type="ECO:0000256" key="1">
    <source>
        <dbReference type="SAM" id="MobiDB-lite"/>
    </source>
</evidence>
<organism evidence="2 3">
    <name type="scientific">Strongylus vulgaris</name>
    <name type="common">Blood worm</name>
    <dbReference type="NCBI Taxonomy" id="40348"/>
    <lineage>
        <taxon>Eukaryota</taxon>
        <taxon>Metazoa</taxon>
        <taxon>Ecdysozoa</taxon>
        <taxon>Nematoda</taxon>
        <taxon>Chromadorea</taxon>
        <taxon>Rhabditida</taxon>
        <taxon>Rhabditina</taxon>
        <taxon>Rhabditomorpha</taxon>
        <taxon>Strongyloidea</taxon>
        <taxon>Strongylidae</taxon>
        <taxon>Strongylus</taxon>
    </lineage>
</organism>